<reference evidence="1 2" key="1">
    <citation type="submission" date="2020-11" db="EMBL/GenBank/DDBJ databases">
        <title>Algicoccus daihaiensis sp.nov., isolated from Daihai Lake in Inner Mongolia.</title>
        <authorList>
            <person name="Kai J."/>
        </authorList>
    </citation>
    <scope>NUCLEOTIDE SEQUENCE [LARGE SCALE GENOMIC DNA]</scope>
    <source>
        <strain evidence="2">f23</strain>
    </source>
</reference>
<dbReference type="RefSeq" id="WP_243479868.1">
    <property type="nucleotide sequence ID" value="NZ_CP063982.1"/>
</dbReference>
<sequence>MARDNSPRERQRQQLERKLARRASYDRILIVSEGAKTEPNYFCEIRKACRLHTTNVEVWPSELGTAPIQVVHYAKELFEFGDKHKKIQPRAFEQVYAVFDRDNHVSYYDALTVAESLDGKLKNDNKALIRFQAIASVPSFELWLLLHYEDIQAPIHRDEVMRRLKTHIPGYEKGAAGLFGITRNRLSVATQRAESLAQKYTARSEPEPFTTIVKLVALLTRLRV</sequence>
<dbReference type="Proteomes" id="UP000831607">
    <property type="component" value="Chromosome"/>
</dbReference>
<evidence type="ECO:0000313" key="1">
    <source>
        <dbReference type="EMBL" id="UOD51401.1"/>
    </source>
</evidence>
<dbReference type="Pfam" id="PF13707">
    <property type="entry name" value="RloB"/>
    <property type="match status" value="1"/>
</dbReference>
<evidence type="ECO:0000313" key="2">
    <source>
        <dbReference type="Proteomes" id="UP000831607"/>
    </source>
</evidence>
<keyword evidence="2" id="KW-1185">Reference proteome</keyword>
<protein>
    <submittedName>
        <fullName evidence="1">RloB domain-containing protein</fullName>
    </submittedName>
</protein>
<name>A0ABY4AP53_9BURK</name>
<dbReference type="InterPro" id="IPR025591">
    <property type="entry name" value="RloB"/>
</dbReference>
<accession>A0ABY4AP53</accession>
<dbReference type="EMBL" id="CP063982">
    <property type="protein sequence ID" value="UOD51401.1"/>
    <property type="molecule type" value="Genomic_DNA"/>
</dbReference>
<proteinExistence type="predicted"/>
<gene>
    <name evidence="1" type="ORF">DHf2319_06120</name>
</gene>
<organism evidence="1 2">
    <name type="scientific">Orrella daihaiensis</name>
    <dbReference type="NCBI Taxonomy" id="2782176"/>
    <lineage>
        <taxon>Bacteria</taxon>
        <taxon>Pseudomonadati</taxon>
        <taxon>Pseudomonadota</taxon>
        <taxon>Betaproteobacteria</taxon>
        <taxon>Burkholderiales</taxon>
        <taxon>Alcaligenaceae</taxon>
        <taxon>Orrella</taxon>
    </lineage>
</organism>